<keyword evidence="2 4" id="KW-0472">Membrane</keyword>
<dbReference type="GO" id="GO:0016020">
    <property type="term" value="C:membrane"/>
    <property type="evidence" value="ECO:0007669"/>
    <property type="project" value="UniProtKB-SubCell"/>
</dbReference>
<proteinExistence type="predicted"/>
<feature type="compositionally biased region" description="Basic residues" evidence="3">
    <location>
        <begin position="19"/>
        <end position="30"/>
    </location>
</feature>
<reference evidence="5 6" key="1">
    <citation type="submission" date="2016-01" db="EMBL/GenBank/DDBJ databases">
        <title>The new phylogeny of the genus Mycobacterium.</title>
        <authorList>
            <person name="Tarcisio F."/>
            <person name="Conor M."/>
            <person name="Antonella G."/>
            <person name="Elisabetta G."/>
            <person name="Giulia F.S."/>
            <person name="Sara T."/>
            <person name="Anna F."/>
            <person name="Clotilde B."/>
            <person name="Roberto B."/>
            <person name="Veronica D.S."/>
            <person name="Fabio R."/>
            <person name="Monica P."/>
            <person name="Olivier J."/>
            <person name="Enrico T."/>
            <person name="Nicola S."/>
        </authorList>
    </citation>
    <scope>NUCLEOTIDE SEQUENCE [LARGE SCALE GENOMIC DNA]</scope>
    <source>
        <strain evidence="5 6">DSM 45166</strain>
    </source>
</reference>
<dbReference type="EMBL" id="LQPE01000147">
    <property type="protein sequence ID" value="ORW00293.1"/>
    <property type="molecule type" value="Genomic_DNA"/>
</dbReference>
<keyword evidence="4" id="KW-0812">Transmembrane</keyword>
<dbReference type="OrthoDB" id="4761205at2"/>
<name>A0A1X1XN69_9MYCO</name>
<evidence type="ECO:0000256" key="1">
    <source>
        <dbReference type="ARBA" id="ARBA00004370"/>
    </source>
</evidence>
<gene>
    <name evidence="5" type="ORF">AWC14_10670</name>
</gene>
<dbReference type="RefSeq" id="WP_057003095.1">
    <property type="nucleotide sequence ID" value="NZ_LLXQ01000002.1"/>
</dbReference>
<keyword evidence="4" id="KW-1133">Transmembrane helix</keyword>
<dbReference type="PANTHER" id="PTHR37042:SF4">
    <property type="entry name" value="OUTER MEMBRANE PROTEIN RV1973"/>
    <property type="match status" value="1"/>
</dbReference>
<comment type="subcellular location">
    <subcellularLocation>
        <location evidence="1">Membrane</location>
    </subcellularLocation>
</comment>
<organism evidence="5 6">
    <name type="scientific">Mycobacterium kyorinense</name>
    <dbReference type="NCBI Taxonomy" id="487514"/>
    <lineage>
        <taxon>Bacteria</taxon>
        <taxon>Bacillati</taxon>
        <taxon>Actinomycetota</taxon>
        <taxon>Actinomycetes</taxon>
        <taxon>Mycobacteriales</taxon>
        <taxon>Mycobacteriaceae</taxon>
        <taxon>Mycobacterium</taxon>
    </lineage>
</organism>
<feature type="compositionally biased region" description="Acidic residues" evidence="3">
    <location>
        <begin position="40"/>
        <end position="67"/>
    </location>
</feature>
<dbReference type="AlphaFoldDB" id="A0A1X1XN69"/>
<protein>
    <submittedName>
        <fullName evidence="5">Mammalian cell entry protein</fullName>
    </submittedName>
</protein>
<feature type="transmembrane region" description="Helical" evidence="4">
    <location>
        <begin position="109"/>
        <end position="131"/>
    </location>
</feature>
<comment type="caution">
    <text evidence="5">The sequence shown here is derived from an EMBL/GenBank/DDBJ whole genome shotgun (WGS) entry which is preliminary data.</text>
</comment>
<evidence type="ECO:0000256" key="2">
    <source>
        <dbReference type="ARBA" id="ARBA00023136"/>
    </source>
</evidence>
<feature type="region of interest" description="Disordered" evidence="3">
    <location>
        <begin position="1"/>
        <end position="101"/>
    </location>
</feature>
<evidence type="ECO:0000313" key="5">
    <source>
        <dbReference type="EMBL" id="ORW00293.1"/>
    </source>
</evidence>
<evidence type="ECO:0000256" key="4">
    <source>
        <dbReference type="SAM" id="Phobius"/>
    </source>
</evidence>
<feature type="compositionally biased region" description="Acidic residues" evidence="3">
    <location>
        <begin position="77"/>
        <end position="97"/>
    </location>
</feature>
<evidence type="ECO:0000256" key="3">
    <source>
        <dbReference type="SAM" id="MobiDB-lite"/>
    </source>
</evidence>
<keyword evidence="6" id="KW-1185">Reference proteome</keyword>
<dbReference type="PANTHER" id="PTHR37042">
    <property type="entry name" value="OUTER MEMBRANE PROTEIN RV1973"/>
    <property type="match status" value="1"/>
</dbReference>
<evidence type="ECO:0000313" key="6">
    <source>
        <dbReference type="Proteomes" id="UP000193487"/>
    </source>
</evidence>
<dbReference type="Proteomes" id="UP000193487">
    <property type="component" value="Unassembled WGS sequence"/>
</dbReference>
<sequence>MEDQQPAAGDLTEAEQPPRKRRWWPSRGRNKSAVASTEAVETDSDEPEKADEQPEVEASESAADDAGESATATAESNESDEAAESDDAAAEEAEITETDPARRPVGRRLAIVVAAAAVLFVASAAFAGAMVQPYVKDRATVDTKLRVASTAANAITTLWTYNPDNMDKLADRAAQYLSGDFEAQYRKYIDAIVAPNKQAQITNTTEVTGAAVESLHANDATAIVYTNTTSTSPLSKNVPSLRYLSYRLTMKRDHARWLVTKMTTITSLDLTPQI</sequence>
<accession>A0A1X1XN69</accession>